<proteinExistence type="predicted"/>
<protein>
    <submittedName>
        <fullName evidence="1">Uncharacterized protein</fullName>
    </submittedName>
</protein>
<evidence type="ECO:0000313" key="1">
    <source>
        <dbReference type="EMBL" id="KAL0630996.1"/>
    </source>
</evidence>
<dbReference type="InterPro" id="IPR041078">
    <property type="entry name" value="Plavaka"/>
</dbReference>
<reference evidence="1 2" key="1">
    <citation type="submission" date="2024-02" db="EMBL/GenBank/DDBJ databases">
        <title>Discinaceae phylogenomics.</title>
        <authorList>
            <person name="Dirks A.C."/>
            <person name="James T.Y."/>
        </authorList>
    </citation>
    <scope>NUCLEOTIDE SEQUENCE [LARGE SCALE GENOMIC DNA]</scope>
    <source>
        <strain evidence="1 2">ACD0624</strain>
    </source>
</reference>
<evidence type="ECO:0000313" key="2">
    <source>
        <dbReference type="Proteomes" id="UP001447188"/>
    </source>
</evidence>
<name>A0ABR3G4W9_9PEZI</name>
<organism evidence="1 2">
    <name type="scientific">Discina gigas</name>
    <dbReference type="NCBI Taxonomy" id="1032678"/>
    <lineage>
        <taxon>Eukaryota</taxon>
        <taxon>Fungi</taxon>
        <taxon>Dikarya</taxon>
        <taxon>Ascomycota</taxon>
        <taxon>Pezizomycotina</taxon>
        <taxon>Pezizomycetes</taxon>
        <taxon>Pezizales</taxon>
        <taxon>Discinaceae</taxon>
        <taxon>Discina</taxon>
    </lineage>
</organism>
<dbReference type="EMBL" id="JBBBZM010000320">
    <property type="protein sequence ID" value="KAL0630996.1"/>
    <property type="molecule type" value="Genomic_DNA"/>
</dbReference>
<accession>A0ABR3G4W9</accession>
<sequence>MACIRHLLRQPEYKDDMVYAPTVERNTAWERMYGEMNKADCWWETHNTLPEGATVVPIDKKAWPVYITIGNIKAAICNKPSNGAILLLALLPVPPKLEKETFQFKYRCRQSQQAFHPARQDILHSLLTLTKMIRSLTAQMATSVYVSQYSTPGLLIRKSILLCTISKVRRVQNVRFLAMTWVTFENIHHAIIMFTKARSKNMNTREMTLPNHISGD</sequence>
<comment type="caution">
    <text evidence="1">The sequence shown here is derived from an EMBL/GenBank/DDBJ whole genome shotgun (WGS) entry which is preliminary data.</text>
</comment>
<keyword evidence="2" id="KW-1185">Reference proteome</keyword>
<dbReference type="Proteomes" id="UP001447188">
    <property type="component" value="Unassembled WGS sequence"/>
</dbReference>
<gene>
    <name evidence="1" type="ORF">Q9L58_010149</name>
</gene>
<dbReference type="Pfam" id="PF18759">
    <property type="entry name" value="Plavaka"/>
    <property type="match status" value="1"/>
</dbReference>